<keyword evidence="6 8" id="KW-0472">Membrane</keyword>
<dbReference type="NCBIfam" id="TIGR00879">
    <property type="entry name" value="SP"/>
    <property type="match status" value="1"/>
</dbReference>
<dbReference type="InterPro" id="IPR005828">
    <property type="entry name" value="MFS_sugar_transport-like"/>
</dbReference>
<dbReference type="Proteomes" id="UP000000560">
    <property type="component" value="Chromosome VIII"/>
</dbReference>
<evidence type="ECO:0000256" key="7">
    <source>
        <dbReference type="RuleBase" id="RU003346"/>
    </source>
</evidence>
<dbReference type="InterPro" id="IPR020846">
    <property type="entry name" value="MFS_dom"/>
</dbReference>
<dbReference type="HOGENOM" id="CLU_001265_11_0_1"/>
<dbReference type="RefSeq" id="XP_658317.1">
    <property type="nucleotide sequence ID" value="XM_653225.1"/>
</dbReference>
<dbReference type="KEGG" id="ani:ANIA_00713"/>
<evidence type="ECO:0000256" key="2">
    <source>
        <dbReference type="ARBA" id="ARBA00010992"/>
    </source>
</evidence>
<dbReference type="GeneID" id="2876486"/>
<dbReference type="AlphaFoldDB" id="Q5BFG7"/>
<evidence type="ECO:0000256" key="5">
    <source>
        <dbReference type="ARBA" id="ARBA00022989"/>
    </source>
</evidence>
<reference evidence="11" key="2">
    <citation type="journal article" date="2009" name="Fungal Genet. Biol.">
        <title>The 2008 update of the Aspergillus nidulans genome annotation: a community effort.</title>
        <authorList>
            <person name="Wortman J.R."/>
            <person name="Gilsenan J.M."/>
            <person name="Joardar V."/>
            <person name="Deegan J."/>
            <person name="Clutterbuck J."/>
            <person name="Andersen M.R."/>
            <person name="Archer D."/>
            <person name="Bencina M."/>
            <person name="Braus G."/>
            <person name="Coutinho P."/>
            <person name="von Dohren H."/>
            <person name="Doonan J."/>
            <person name="Driessen A.J."/>
            <person name="Durek P."/>
            <person name="Espeso E."/>
            <person name="Fekete E."/>
            <person name="Flipphi M."/>
            <person name="Estrada C.G."/>
            <person name="Geysens S."/>
            <person name="Goldman G."/>
            <person name="de Groot P.W."/>
            <person name="Hansen K."/>
            <person name="Harris S.D."/>
            <person name="Heinekamp T."/>
            <person name="Helmstaedt K."/>
            <person name="Henrissat B."/>
            <person name="Hofmann G."/>
            <person name="Homan T."/>
            <person name="Horio T."/>
            <person name="Horiuchi H."/>
            <person name="James S."/>
            <person name="Jones M."/>
            <person name="Karaffa L."/>
            <person name="Karanyi Z."/>
            <person name="Kato M."/>
            <person name="Keller N."/>
            <person name="Kelly D.E."/>
            <person name="Kiel J.A."/>
            <person name="Kim J.M."/>
            <person name="van der Klei I.J."/>
            <person name="Klis F.M."/>
            <person name="Kovalchuk A."/>
            <person name="Krasevec N."/>
            <person name="Kubicek C.P."/>
            <person name="Liu B."/>
            <person name="Maccabe A."/>
            <person name="Meyer V."/>
            <person name="Mirabito P."/>
            <person name="Miskei M."/>
            <person name="Mos M."/>
            <person name="Mullins J."/>
            <person name="Nelson D.R."/>
            <person name="Nielsen J."/>
            <person name="Oakley B.R."/>
            <person name="Osmani S.A."/>
            <person name="Pakula T."/>
            <person name="Paszewski A."/>
            <person name="Paulsen I."/>
            <person name="Pilsyk S."/>
            <person name="Pocsi I."/>
            <person name="Punt P.J."/>
            <person name="Ram A.F."/>
            <person name="Ren Q."/>
            <person name="Robellet X."/>
            <person name="Robson G."/>
            <person name="Seiboth B."/>
            <person name="van Solingen P."/>
            <person name="Specht T."/>
            <person name="Sun J."/>
            <person name="Taheri-Talesh N."/>
            <person name="Takeshita N."/>
            <person name="Ussery D."/>
            <person name="vanKuyk P.A."/>
            <person name="Visser H."/>
            <person name="van de Vondervoort P.J."/>
            <person name="de Vries R.P."/>
            <person name="Walton J."/>
            <person name="Xiang X."/>
            <person name="Xiong Y."/>
            <person name="Zeng A.P."/>
            <person name="Brandt B.W."/>
            <person name="Cornell M.J."/>
            <person name="van den Hondel C.A."/>
            <person name="Visser J."/>
            <person name="Oliver S.G."/>
            <person name="Turner G."/>
        </authorList>
    </citation>
    <scope>GENOME REANNOTATION</scope>
    <source>
        <strain evidence="11">FGSC A4 / ATCC 38163 / CBS 112.46 / NRRL 194 / M139</strain>
    </source>
</reference>
<evidence type="ECO:0000259" key="9">
    <source>
        <dbReference type="PROSITE" id="PS50850"/>
    </source>
</evidence>
<dbReference type="SUPFAM" id="SSF103473">
    <property type="entry name" value="MFS general substrate transporter"/>
    <property type="match status" value="1"/>
</dbReference>
<feature type="transmembrane region" description="Helical" evidence="8">
    <location>
        <begin position="295"/>
        <end position="315"/>
    </location>
</feature>
<keyword evidence="4 8" id="KW-0812">Transmembrane</keyword>
<dbReference type="EMBL" id="BN001308">
    <property type="protein sequence ID" value="CBF88935.1"/>
    <property type="molecule type" value="Genomic_DNA"/>
</dbReference>
<feature type="transmembrane region" description="Helical" evidence="8">
    <location>
        <begin position="359"/>
        <end position="381"/>
    </location>
</feature>
<dbReference type="InterPro" id="IPR003663">
    <property type="entry name" value="Sugar/inositol_transpt"/>
</dbReference>
<evidence type="ECO:0000256" key="4">
    <source>
        <dbReference type="ARBA" id="ARBA00022692"/>
    </source>
</evidence>
<feature type="transmembrane region" description="Helical" evidence="8">
    <location>
        <begin position="118"/>
        <end position="136"/>
    </location>
</feature>
<keyword evidence="11" id="KW-1185">Reference proteome</keyword>
<dbReference type="InterPro" id="IPR036259">
    <property type="entry name" value="MFS_trans_sf"/>
</dbReference>
<feature type="transmembrane region" description="Helical" evidence="8">
    <location>
        <begin position="37"/>
        <end position="56"/>
    </location>
</feature>
<dbReference type="FunFam" id="1.20.1250.20:FF:000078">
    <property type="entry name" value="MFS maltose transporter, putative"/>
    <property type="match status" value="1"/>
</dbReference>
<feature type="transmembrane region" description="Helical" evidence="8">
    <location>
        <begin position="466"/>
        <end position="484"/>
    </location>
</feature>
<protein>
    <recommendedName>
        <fullName evidence="9">Major facilitator superfamily (MFS) profile domain-containing protein</fullName>
    </recommendedName>
</protein>
<dbReference type="InterPro" id="IPR050360">
    <property type="entry name" value="MFS_Sugar_Transporters"/>
</dbReference>
<comment type="subcellular location">
    <subcellularLocation>
        <location evidence="1">Membrane</location>
        <topology evidence="1">Multi-pass membrane protein</topology>
    </subcellularLocation>
</comment>
<comment type="similarity">
    <text evidence="2 7">Belongs to the major facilitator superfamily. Sugar transporter (TC 2.A.1.1) family.</text>
</comment>
<evidence type="ECO:0000313" key="11">
    <source>
        <dbReference type="Proteomes" id="UP000000560"/>
    </source>
</evidence>
<evidence type="ECO:0000313" key="10">
    <source>
        <dbReference type="EMBL" id="CBF88935.1"/>
    </source>
</evidence>
<dbReference type="PROSITE" id="PS50850">
    <property type="entry name" value="MFS"/>
    <property type="match status" value="1"/>
</dbReference>
<dbReference type="PROSITE" id="PS00217">
    <property type="entry name" value="SUGAR_TRANSPORT_2"/>
    <property type="match status" value="1"/>
</dbReference>
<dbReference type="PANTHER" id="PTHR48022">
    <property type="entry name" value="PLASTIDIC GLUCOSE TRANSPORTER 4"/>
    <property type="match status" value="1"/>
</dbReference>
<organism evidence="10 11">
    <name type="scientific">Emericella nidulans (strain FGSC A4 / ATCC 38163 / CBS 112.46 / NRRL 194 / M139)</name>
    <name type="common">Aspergillus nidulans</name>
    <dbReference type="NCBI Taxonomy" id="227321"/>
    <lineage>
        <taxon>Eukaryota</taxon>
        <taxon>Fungi</taxon>
        <taxon>Dikarya</taxon>
        <taxon>Ascomycota</taxon>
        <taxon>Pezizomycotina</taxon>
        <taxon>Eurotiomycetes</taxon>
        <taxon>Eurotiomycetidae</taxon>
        <taxon>Eurotiales</taxon>
        <taxon>Aspergillaceae</taxon>
        <taxon>Aspergillus</taxon>
        <taxon>Aspergillus subgen. Nidulantes</taxon>
    </lineage>
</organism>
<dbReference type="GO" id="GO:0016020">
    <property type="term" value="C:membrane"/>
    <property type="evidence" value="ECO:0000318"/>
    <property type="project" value="GO_Central"/>
</dbReference>
<feature type="transmembrane region" description="Helical" evidence="8">
    <location>
        <begin position="335"/>
        <end position="352"/>
    </location>
</feature>
<evidence type="ECO:0000256" key="8">
    <source>
        <dbReference type="SAM" id="Phobius"/>
    </source>
</evidence>
<dbReference type="eggNOG" id="KOG0254">
    <property type="taxonomic scope" value="Eukaryota"/>
</dbReference>
<feature type="transmembrane region" description="Helical" evidence="8">
    <location>
        <begin position="432"/>
        <end position="454"/>
    </location>
</feature>
<feature type="transmembrane region" description="Helical" evidence="8">
    <location>
        <begin position="207"/>
        <end position="229"/>
    </location>
</feature>
<dbReference type="Pfam" id="PF00083">
    <property type="entry name" value="Sugar_tr"/>
    <property type="match status" value="1"/>
</dbReference>
<feature type="transmembrane region" description="Helical" evidence="8">
    <location>
        <begin position="401"/>
        <end position="420"/>
    </location>
</feature>
<reference evidence="11" key="1">
    <citation type="journal article" date="2005" name="Nature">
        <title>Sequencing of Aspergillus nidulans and comparative analysis with A. fumigatus and A. oryzae.</title>
        <authorList>
            <person name="Galagan J.E."/>
            <person name="Calvo S.E."/>
            <person name="Cuomo C."/>
            <person name="Ma L.J."/>
            <person name="Wortman J.R."/>
            <person name="Batzoglou S."/>
            <person name="Lee S.I."/>
            <person name="Basturkmen M."/>
            <person name="Spevak C.C."/>
            <person name="Clutterbuck J."/>
            <person name="Kapitonov V."/>
            <person name="Jurka J."/>
            <person name="Scazzocchio C."/>
            <person name="Farman M."/>
            <person name="Butler J."/>
            <person name="Purcell S."/>
            <person name="Harris S."/>
            <person name="Braus G.H."/>
            <person name="Draht O."/>
            <person name="Busch S."/>
            <person name="D'Enfert C."/>
            <person name="Bouchier C."/>
            <person name="Goldman G.H."/>
            <person name="Bell-Pedersen D."/>
            <person name="Griffiths-Jones S."/>
            <person name="Doonan J.H."/>
            <person name="Yu J."/>
            <person name="Vienken K."/>
            <person name="Pain A."/>
            <person name="Freitag M."/>
            <person name="Selker E.U."/>
            <person name="Archer D.B."/>
            <person name="Penalva M.A."/>
            <person name="Oakley B.R."/>
            <person name="Momany M."/>
            <person name="Tanaka T."/>
            <person name="Kumagai T."/>
            <person name="Asai K."/>
            <person name="Machida M."/>
            <person name="Nierman W.C."/>
            <person name="Denning D.W."/>
            <person name="Caddick M."/>
            <person name="Hynes M."/>
            <person name="Paoletti M."/>
            <person name="Fischer R."/>
            <person name="Miller B."/>
            <person name="Dyer P."/>
            <person name="Sachs M.S."/>
            <person name="Osmani S.A."/>
            <person name="Birren B.W."/>
        </authorList>
    </citation>
    <scope>NUCLEOTIDE SEQUENCE [LARGE SCALE GENOMIC DNA]</scope>
    <source>
        <strain evidence="11">FGSC A4 / ATCC 38163 / CBS 112.46 / NRRL 194 / M139</strain>
    </source>
</reference>
<dbReference type="OMA" id="CSFITFT"/>
<name>Q5BFG7_EMENI</name>
<feature type="transmembrane region" description="Helical" evidence="8">
    <location>
        <begin position="148"/>
        <end position="165"/>
    </location>
</feature>
<feature type="transmembrane region" description="Helical" evidence="8">
    <location>
        <begin position="177"/>
        <end position="195"/>
    </location>
</feature>
<dbReference type="OrthoDB" id="6612291at2759"/>
<dbReference type="PANTHER" id="PTHR48022:SF22">
    <property type="entry name" value="MAJOR FACILITATOR SUPERFAMILY (MFS) PROFILE DOMAIN-CONTAINING PROTEIN"/>
    <property type="match status" value="1"/>
</dbReference>
<sequence length="533" mass="58601">MDKGSVDMVEQADKQQLGYLADSEDQKLSKWDSLKKYPWTFFWCLYAVWCVLLVSFENQAAGVVISIPQFRQDFGSLYEDSYVLDSKWQSAFSGGPVASAVVGALSSGQIADTFGRKWTILGALLISVAAVALEFVSTTNEMFFGGKFLNGFALGALASIPVTYVGEISPLALRGTLTCLTALAYCIGPFTVALITNTTGTYTTRWAYRSVFAAQWGFAAIALSLVLFMPESPWWLVSRGRESDALSSLSRLGYNNGEQTKKLSAIKTTLDQIRRETEGVTYAECFRTSNLRRTIISIAPLSIQAMSGIVFAASYSTYYFQLAGYTDAMSFRLQIVQQVMSIVGNLMSYLLIDRLGRRNLMLYGLGIMTCILMITGGLGVVASDGSNPNSGGAVKGTVALILLYCWWYNCTIGAAGYTLLAEVSTSRLRIKTIAIGLALQNALYTMWSFVLPYLFNPDKADLGAKVTFIFGGLSVISLVYLWFYQPETAGRTYAELDEMFAKRVPAWKFKTYHTDSQAMGEAAREGRNVKRGV</sequence>
<accession>Q5BFG7</accession>
<dbReference type="InterPro" id="IPR005829">
    <property type="entry name" value="Sugar_transporter_CS"/>
</dbReference>
<evidence type="ECO:0000256" key="6">
    <source>
        <dbReference type="ARBA" id="ARBA00023136"/>
    </source>
</evidence>
<dbReference type="InParanoid" id="Q5BFG7"/>
<dbReference type="Gene3D" id="1.20.1250.20">
    <property type="entry name" value="MFS general substrate transporter like domains"/>
    <property type="match status" value="1"/>
</dbReference>
<dbReference type="GO" id="GO:0008643">
    <property type="term" value="P:carbohydrate transport"/>
    <property type="evidence" value="ECO:0000318"/>
    <property type="project" value="GO_Central"/>
</dbReference>
<keyword evidence="5 8" id="KW-1133">Transmembrane helix</keyword>
<dbReference type="GO" id="GO:0005351">
    <property type="term" value="F:carbohydrate:proton symporter activity"/>
    <property type="evidence" value="ECO:0000318"/>
    <property type="project" value="GO_Central"/>
</dbReference>
<keyword evidence="3 7" id="KW-0813">Transport</keyword>
<evidence type="ECO:0000256" key="3">
    <source>
        <dbReference type="ARBA" id="ARBA00022448"/>
    </source>
</evidence>
<proteinExistence type="inferred from homology"/>
<evidence type="ECO:0000256" key="1">
    <source>
        <dbReference type="ARBA" id="ARBA00004141"/>
    </source>
</evidence>
<gene>
    <name evidence="10" type="ORF">ANIA_00713</name>
</gene>
<accession>C8VRC7</accession>
<feature type="domain" description="Major facilitator superfamily (MFS) profile" evidence="9">
    <location>
        <begin position="43"/>
        <end position="489"/>
    </location>
</feature>